<feature type="domain" description="Ig-like" evidence="1">
    <location>
        <begin position="532"/>
        <end position="626"/>
    </location>
</feature>
<dbReference type="Gene3D" id="2.60.40.10">
    <property type="entry name" value="Immunoglobulins"/>
    <property type="match status" value="10"/>
</dbReference>
<dbReference type="EMBL" id="CACVKT020010229">
    <property type="protein sequence ID" value="CAC5425257.1"/>
    <property type="molecule type" value="Genomic_DNA"/>
</dbReference>
<evidence type="ECO:0000313" key="3">
    <source>
        <dbReference type="Proteomes" id="UP000507470"/>
    </source>
</evidence>
<dbReference type="InterPro" id="IPR007110">
    <property type="entry name" value="Ig-like_dom"/>
</dbReference>
<dbReference type="GO" id="GO:0033691">
    <property type="term" value="F:sialic acid binding"/>
    <property type="evidence" value="ECO:0007669"/>
    <property type="project" value="TreeGrafter"/>
</dbReference>
<dbReference type="GO" id="GO:0009897">
    <property type="term" value="C:external side of plasma membrane"/>
    <property type="evidence" value="ECO:0007669"/>
    <property type="project" value="TreeGrafter"/>
</dbReference>
<dbReference type="SUPFAM" id="SSF48726">
    <property type="entry name" value="Immunoglobulin"/>
    <property type="match status" value="11"/>
</dbReference>
<dbReference type="InterPro" id="IPR036179">
    <property type="entry name" value="Ig-like_dom_sf"/>
</dbReference>
<feature type="domain" description="Ig-like" evidence="1">
    <location>
        <begin position="732"/>
        <end position="826"/>
    </location>
</feature>
<dbReference type="InterPro" id="IPR013783">
    <property type="entry name" value="Ig-like_fold"/>
</dbReference>
<dbReference type="AlphaFoldDB" id="A0A6J8EXJ7"/>
<dbReference type="GO" id="GO:0019903">
    <property type="term" value="F:protein phosphatase binding"/>
    <property type="evidence" value="ECO:0007669"/>
    <property type="project" value="TreeGrafter"/>
</dbReference>
<feature type="domain" description="Ig-like" evidence="1">
    <location>
        <begin position="932"/>
        <end position="1026"/>
    </location>
</feature>
<feature type="domain" description="Ig-like" evidence="1">
    <location>
        <begin position="832"/>
        <end position="926"/>
    </location>
</feature>
<dbReference type="GO" id="GO:0042609">
    <property type="term" value="F:CD4 receptor binding"/>
    <property type="evidence" value="ECO:0007669"/>
    <property type="project" value="TreeGrafter"/>
</dbReference>
<gene>
    <name evidence="2" type="ORF">MCOR_57097</name>
</gene>
<protein>
    <submittedName>
        <fullName evidence="2">HMCN</fullName>
    </submittedName>
</protein>
<dbReference type="CDD" id="cd00096">
    <property type="entry name" value="Ig"/>
    <property type="match status" value="1"/>
</dbReference>
<dbReference type="GO" id="GO:0070062">
    <property type="term" value="C:extracellular exosome"/>
    <property type="evidence" value="ECO:0007669"/>
    <property type="project" value="TreeGrafter"/>
</dbReference>
<dbReference type="GO" id="GO:0005769">
    <property type="term" value="C:early endosome"/>
    <property type="evidence" value="ECO:0007669"/>
    <property type="project" value="TreeGrafter"/>
</dbReference>
<feature type="domain" description="Ig-like" evidence="1">
    <location>
        <begin position="82"/>
        <end position="176"/>
    </location>
</feature>
<dbReference type="OrthoDB" id="6150053at2759"/>
<evidence type="ECO:0000313" key="2">
    <source>
        <dbReference type="EMBL" id="CAC5425257.1"/>
    </source>
</evidence>
<dbReference type="GO" id="GO:0055037">
    <property type="term" value="C:recycling endosome"/>
    <property type="evidence" value="ECO:0007669"/>
    <property type="project" value="TreeGrafter"/>
</dbReference>
<evidence type="ECO:0000259" key="1">
    <source>
        <dbReference type="PROSITE" id="PS50835"/>
    </source>
</evidence>
<organism evidence="2 3">
    <name type="scientific">Mytilus coruscus</name>
    <name type="common">Sea mussel</name>
    <dbReference type="NCBI Taxonomy" id="42192"/>
    <lineage>
        <taxon>Eukaryota</taxon>
        <taxon>Metazoa</taxon>
        <taxon>Spiralia</taxon>
        <taxon>Lophotrochozoa</taxon>
        <taxon>Mollusca</taxon>
        <taxon>Bivalvia</taxon>
        <taxon>Autobranchia</taxon>
        <taxon>Pteriomorphia</taxon>
        <taxon>Mytilida</taxon>
        <taxon>Mytiloidea</taxon>
        <taxon>Mytilidae</taxon>
        <taxon>Mytilinae</taxon>
        <taxon>Mytilus</taxon>
    </lineage>
</organism>
<dbReference type="Pfam" id="PF13895">
    <property type="entry name" value="Ig_2"/>
    <property type="match status" value="2"/>
</dbReference>
<feature type="domain" description="Ig-like" evidence="1">
    <location>
        <begin position="432"/>
        <end position="526"/>
    </location>
</feature>
<dbReference type="PROSITE" id="PS50835">
    <property type="entry name" value="IG_LIKE"/>
    <property type="match status" value="10"/>
</dbReference>
<dbReference type="Pfam" id="PF13927">
    <property type="entry name" value="Ig_3"/>
    <property type="match status" value="7"/>
</dbReference>
<proteinExistence type="predicted"/>
<feature type="domain" description="Ig-like" evidence="1">
    <location>
        <begin position="1032"/>
        <end position="1126"/>
    </location>
</feature>
<dbReference type="SMART" id="SM00409">
    <property type="entry name" value="IG"/>
    <property type="match status" value="11"/>
</dbReference>
<name>A0A6J8EXJ7_MYTCO</name>
<dbReference type="Proteomes" id="UP000507470">
    <property type="component" value="Unassembled WGS sequence"/>
</dbReference>
<feature type="domain" description="Ig-like" evidence="1">
    <location>
        <begin position="632"/>
        <end position="726"/>
    </location>
</feature>
<dbReference type="PANTHER" id="PTHR46958">
    <property type="entry name" value="B-CELL RECEPTOR CD22"/>
    <property type="match status" value="1"/>
</dbReference>
<dbReference type="InterPro" id="IPR003599">
    <property type="entry name" value="Ig_sub"/>
</dbReference>
<sequence length="1153" mass="124676">MSRHTESRLRNGTCVLDKLMNGALAFLNAGYPGTEGMTIKEPSLTITRPTFDDTGEYFCNAKDSLSTQTGPAIQLNVIGGIPKVEITSVTQIVEYGQPFTLDCNITSFSNYTSVYWQQLYNGTTSNITSDYPGLTNISTMFPSMTIMKAVSSNSGLYTCYAENIVGTGSSDAVNVTVIGEYLGLSGNKTMYPSMTILKAVSADTGLYTCYAVNIVGTGYSEAVNVTIIGGTPKIEITPVTQIVEYGQPFTLDCNITSYPNHTSVYWQRMSNGTTSTITLDYPGLTGITTMFPSMTILKAVSTDSGLYTCVAVNRVGTGYSEAVNVIVVGDIPKVEITSVTQIVEYGQPLTLDCNITSFPNYTSVYWQQLYNGTLLNITSDYLGLSDNTTMYPSKTILKAVTADSGLYTCYAVNIVGTGYSDALNVTVIGGIPKVEITSVTQIVDYGQPFTLDCNITSFPNHTSVYWQRMSNGTTSNITSDYPELNCNTTMFPTMSILKAVSSDSGLYTCYAVNIVGTGYSDVVNVSVIGGIPKVEITSVTQIVEYGQPFTLDCNITSFPNHTSVYWQRMSNGTTSNITSDYPELNGNTTMFPSMSILKAVSADSGLYTCYAVNIVGTGYSDVVNVTVVGGIPKVEITSVTQIVEYGQPFTLDCNITSFPNHTSVYWQRMSYDTISYITSEYRGLTGIAAMFPSMTILKAVSSDSGLYTCYAVNIVGTGYSDAVNVTVIGGIPKVEMSSVTQIVEYGQPCTLYCNITSFPNHNFVYWQRISNGTISYITSEYCRITGITTMFPSMTILKAVSADSGLYTCNAVNIVGTGYSDTVNVTVIGGIPKVEITSVTQIVVYGQPFTLDCNITSFPNHTSVYWQRMSNGTTSNITSDYPELNGNTTMFPSISILKAVSSDSGLYTCYAVNIVGTGYSDVVNVTVIGGIPKVEITSVTQIVEYGQPFTLDCNITSFPNYTSVYWQQLSNGTTSNITSDYPGLSDITTMFPSMTIMKAVSTESGLYTCYAVNIVGIGYSDAVNVTVIGGIPKVEITSVTQIVEYGEPFSLDCNITSFPNHTSVYWQRMSNGTTLNITSDYPGLTGNTTLFPSMTILKVVSADSGLYKCYAENIVGTGSSDAVNVTVIGGKHTFFELLKEFAYQMHYFFGVLI</sequence>
<keyword evidence="3" id="KW-1185">Reference proteome</keyword>
<reference evidence="2 3" key="1">
    <citation type="submission" date="2020-06" db="EMBL/GenBank/DDBJ databases">
        <authorList>
            <person name="Li R."/>
            <person name="Bekaert M."/>
        </authorList>
    </citation>
    <scope>NUCLEOTIDE SEQUENCE [LARGE SCALE GENOMIC DNA]</scope>
    <source>
        <strain evidence="3">wild</strain>
    </source>
</reference>
<feature type="domain" description="Ig-like" evidence="1">
    <location>
        <begin position="332"/>
        <end position="426"/>
    </location>
</feature>
<dbReference type="GO" id="GO:0050859">
    <property type="term" value="P:negative regulation of B cell receptor signaling pathway"/>
    <property type="evidence" value="ECO:0007669"/>
    <property type="project" value="TreeGrafter"/>
</dbReference>
<feature type="domain" description="Ig-like" evidence="1">
    <location>
        <begin position="232"/>
        <end position="326"/>
    </location>
</feature>
<dbReference type="InterPro" id="IPR003598">
    <property type="entry name" value="Ig_sub2"/>
</dbReference>
<dbReference type="PANTHER" id="PTHR46958:SF1">
    <property type="entry name" value="B-CELL RECEPTOR CD22"/>
    <property type="match status" value="1"/>
</dbReference>
<dbReference type="SMART" id="SM00408">
    <property type="entry name" value="IGc2"/>
    <property type="match status" value="10"/>
</dbReference>
<accession>A0A6J8EXJ7</accession>